<gene>
    <name evidence="2" type="primary">4</name>
    <name evidence="2" type="ORF">SEA_SCHNABELTIER_4</name>
</gene>
<reference evidence="2" key="1">
    <citation type="submission" date="2018-02" db="EMBL/GenBank/DDBJ databases">
        <authorList>
            <person name="Arnold Z.M."/>
            <person name="Basina A."/>
            <person name="Iyer A.M."/>
            <person name="Stoner T.H."/>
            <person name="Kasturiarachi N.S."/>
            <person name="Pressimone C.A."/>
            <person name="Schiebel J.G."/>
            <person name="Furbee E.C."/>
            <person name="Grubb S.R."/>
            <person name="Warner M.H."/>
            <person name="Montgomery M.T."/>
            <person name="Garlena R.A."/>
            <person name="Russell D.A."/>
            <person name="Pope W.H."/>
            <person name="Jacobs-Sera D."/>
            <person name="Hendrix R.W."/>
            <person name="Hatfull G.F."/>
        </authorList>
    </citation>
    <scope>NUCLEOTIDE SEQUENCE</scope>
</reference>
<name>A0A142K9Z2_9CAUD</name>
<protein>
    <recommendedName>
        <fullName evidence="4">Capsid maturation protease</fullName>
    </recommendedName>
</protein>
<proteinExistence type="predicted"/>
<dbReference type="GeneID" id="29124534"/>
<dbReference type="Pfam" id="PF10123">
    <property type="entry name" value="Mu-like_Pro"/>
    <property type="match status" value="1"/>
</dbReference>
<dbReference type="EMBL" id="KU963252">
    <property type="protein sequence ID" value="AMS02925.1"/>
    <property type="molecule type" value="Genomic_DNA"/>
</dbReference>
<accession>A0A142K9Z2</accession>
<dbReference type="OrthoDB" id="2772at10239"/>
<organism evidence="2 3">
    <name type="scientific">Gordonia phage Schnabeltier</name>
    <dbReference type="NCBI Taxonomy" id="1821561"/>
    <lineage>
        <taxon>Viruses</taxon>
        <taxon>Duplodnaviria</taxon>
        <taxon>Heunggongvirae</taxon>
        <taxon>Uroviricota</taxon>
        <taxon>Caudoviricetes</taxon>
        <taxon>Schnabeltiervirus</taxon>
        <taxon>Schnabeltiervirus schnabeltier</taxon>
    </lineage>
</organism>
<feature type="compositionally biased region" description="Low complexity" evidence="1">
    <location>
        <begin position="298"/>
        <end position="313"/>
    </location>
</feature>
<sequence length="480" mass="50168">MTTPVEVPTPLPLSRLPQVELMKTGTWTASTGVHTFTTDDLSNAVAALDCPAVRRPILKLGHTDPRFDGEPAVGWLANMATGDDGHTLIADFVGMPGWLGPILASAFPDRSIEGQWHYQCALGHDHGFVLTGLALLGVSHPAIGTLASLQDVATLYGVDVAAASTDTGTPFTVELKGQPMSNPLQVVAASVTTEDVRRAYYDDAPWSYWIEEFSLDPMQLIVVDDDSGDRMRVPVVVAPDGDGVDGVTFGTPVKVAVRYEDIAAPAADSGASEGDTAAASAPTVIRYATRAESRPDRPVSASTPPAAAADGATTEGGSGVEITNEQLAALRTALGLADDADLDAIIAAVEALTTEDATASAPQTAAASASVVPVDRDAFATLQREAALGREAHERQQREDRERVVDLAIDAGKIPPARRDHWLTLMSADEAGTRQTLDSIPAETVVSLSETGHNVAPEGAAANDNLGWFDSAPTAPNKEG</sequence>
<dbReference type="Proteomes" id="UP000204094">
    <property type="component" value="Segment"/>
</dbReference>
<dbReference type="KEGG" id="vg:29124534"/>
<dbReference type="InterPro" id="IPR012106">
    <property type="entry name" value="Phage_Mu_Gp1"/>
</dbReference>
<evidence type="ECO:0008006" key="4">
    <source>
        <dbReference type="Google" id="ProtNLM"/>
    </source>
</evidence>
<feature type="region of interest" description="Disordered" evidence="1">
    <location>
        <begin position="289"/>
        <end position="318"/>
    </location>
</feature>
<keyword evidence="3" id="KW-1185">Reference proteome</keyword>
<feature type="region of interest" description="Disordered" evidence="1">
    <location>
        <begin position="448"/>
        <end position="480"/>
    </location>
</feature>
<dbReference type="RefSeq" id="YP_009303387.1">
    <property type="nucleotide sequence ID" value="NC_031255.2"/>
</dbReference>
<evidence type="ECO:0000313" key="2">
    <source>
        <dbReference type="EMBL" id="AMS02925.1"/>
    </source>
</evidence>
<evidence type="ECO:0000313" key="3">
    <source>
        <dbReference type="Proteomes" id="UP000204094"/>
    </source>
</evidence>
<evidence type="ECO:0000256" key="1">
    <source>
        <dbReference type="SAM" id="MobiDB-lite"/>
    </source>
</evidence>